<comment type="caution">
    <text evidence="1">The sequence shown here is derived from an EMBL/GenBank/DDBJ whole genome shotgun (WGS) entry which is preliminary data.</text>
</comment>
<evidence type="ECO:0000313" key="1">
    <source>
        <dbReference type="EMBL" id="DAD42660.1"/>
    </source>
</evidence>
<evidence type="ECO:0000313" key="2">
    <source>
        <dbReference type="Proteomes" id="UP000607653"/>
    </source>
</evidence>
<name>A0A822ZDS3_NELNU</name>
<keyword evidence="2" id="KW-1185">Reference proteome</keyword>
<sequence length="111" mass="12036">MTLHWSAVRGAIQVAELLLHESARVNEIGATTTLVLSVMLKFAGEIAHYHKLPLSSPPPPPPLKEREEVLEMSVSPIQVDIVVSKDGNGTYKKIPDAIKAVLGYNSVVARV</sequence>
<dbReference type="Proteomes" id="UP000607653">
    <property type="component" value="Unassembled WGS sequence"/>
</dbReference>
<gene>
    <name evidence="1" type="ORF">HUJ06_000890</name>
</gene>
<dbReference type="EMBL" id="DUZY01000006">
    <property type="protein sequence ID" value="DAD42660.1"/>
    <property type="molecule type" value="Genomic_DNA"/>
</dbReference>
<dbReference type="AlphaFoldDB" id="A0A822ZDS3"/>
<accession>A0A822ZDS3</accession>
<proteinExistence type="predicted"/>
<organism evidence="1 2">
    <name type="scientific">Nelumbo nucifera</name>
    <name type="common">Sacred lotus</name>
    <dbReference type="NCBI Taxonomy" id="4432"/>
    <lineage>
        <taxon>Eukaryota</taxon>
        <taxon>Viridiplantae</taxon>
        <taxon>Streptophyta</taxon>
        <taxon>Embryophyta</taxon>
        <taxon>Tracheophyta</taxon>
        <taxon>Spermatophyta</taxon>
        <taxon>Magnoliopsida</taxon>
        <taxon>Proteales</taxon>
        <taxon>Nelumbonaceae</taxon>
        <taxon>Nelumbo</taxon>
    </lineage>
</organism>
<protein>
    <submittedName>
        <fullName evidence="1">Uncharacterized protein</fullName>
    </submittedName>
</protein>
<reference evidence="1 2" key="1">
    <citation type="journal article" date="2020" name="Mol. Biol. Evol.">
        <title>Distinct Expression and Methylation Patterns for Genes with Different Fates following a Single Whole-Genome Duplication in Flowering Plants.</title>
        <authorList>
            <person name="Shi T."/>
            <person name="Rahmani R.S."/>
            <person name="Gugger P.F."/>
            <person name="Wang M."/>
            <person name="Li H."/>
            <person name="Zhang Y."/>
            <person name="Li Z."/>
            <person name="Wang Q."/>
            <person name="Van de Peer Y."/>
            <person name="Marchal K."/>
            <person name="Chen J."/>
        </authorList>
    </citation>
    <scope>NUCLEOTIDE SEQUENCE [LARGE SCALE GENOMIC DNA]</scope>
    <source>
        <tissue evidence="1">Leaf</tissue>
    </source>
</reference>